<dbReference type="AlphaFoldDB" id="A0A8I0AF66"/>
<dbReference type="GO" id="GO:0016301">
    <property type="term" value="F:kinase activity"/>
    <property type="evidence" value="ECO:0007669"/>
    <property type="project" value="UniProtKB-KW"/>
</dbReference>
<dbReference type="NCBIfam" id="TIGR00830">
    <property type="entry name" value="PTBA"/>
    <property type="match status" value="1"/>
</dbReference>
<evidence type="ECO:0000256" key="2">
    <source>
        <dbReference type="ARBA" id="ARBA00022448"/>
    </source>
</evidence>
<keyword evidence="6" id="KW-0418">Kinase</keyword>
<accession>A0A8I0AF66</accession>
<evidence type="ECO:0000259" key="7">
    <source>
        <dbReference type="PROSITE" id="PS51093"/>
    </source>
</evidence>
<evidence type="ECO:0000256" key="4">
    <source>
        <dbReference type="ARBA" id="ARBA00022679"/>
    </source>
</evidence>
<dbReference type="FunFam" id="2.70.70.10:FF:000001">
    <property type="entry name" value="PTS system glucose-specific IIA component"/>
    <property type="match status" value="1"/>
</dbReference>
<dbReference type="PANTHER" id="PTHR45008">
    <property type="entry name" value="PTS SYSTEM GLUCOSE-SPECIFIC EIIA COMPONENT"/>
    <property type="match status" value="1"/>
</dbReference>
<sequence>MGNFFKNLFKSKSKETADEVAPKNCLVAVADGDIIPLSEVPDPVFAEKMAGDGAAIMIKGDTVVAPADGELTLVFQTKHAFALKLSNGLELLVHIGVDTVSLNGEGFQQLVEAGKTVKAGTPIIKIDRDFILSKGLSLATPVLITNVDAAKSITPVTTGSAVAGETTVVNFEV</sequence>
<evidence type="ECO:0000256" key="5">
    <source>
        <dbReference type="ARBA" id="ARBA00022683"/>
    </source>
</evidence>
<gene>
    <name evidence="8" type="ORF">H8R92_11290</name>
</gene>
<keyword evidence="3 8" id="KW-0762">Sugar transport</keyword>
<dbReference type="Gene3D" id="2.70.70.10">
    <property type="entry name" value="Glucose Permease (Domain IIA)"/>
    <property type="match status" value="1"/>
</dbReference>
<dbReference type="RefSeq" id="WP_022211956.1">
    <property type="nucleotide sequence ID" value="NZ_JACOOQ010000021.1"/>
</dbReference>
<dbReference type="PANTHER" id="PTHR45008:SF1">
    <property type="entry name" value="PTS SYSTEM GLUCOSE-SPECIFIC EIIA COMPONENT"/>
    <property type="match status" value="1"/>
</dbReference>
<evidence type="ECO:0000256" key="6">
    <source>
        <dbReference type="ARBA" id="ARBA00022777"/>
    </source>
</evidence>
<protein>
    <submittedName>
        <fullName evidence="8">PTS glucose transporter subunit IIA</fullName>
    </submittedName>
</protein>
<keyword evidence="2" id="KW-0813">Transport</keyword>
<organism evidence="8 9">
    <name type="scientific">Clostridium lentum</name>
    <dbReference type="NCBI Taxonomy" id="2763037"/>
    <lineage>
        <taxon>Bacteria</taxon>
        <taxon>Bacillati</taxon>
        <taxon>Bacillota</taxon>
        <taxon>Clostridia</taxon>
        <taxon>Eubacteriales</taxon>
        <taxon>Clostridiaceae</taxon>
        <taxon>Clostridium</taxon>
    </lineage>
</organism>
<reference evidence="8" key="1">
    <citation type="submission" date="2020-08" db="EMBL/GenBank/DDBJ databases">
        <title>Genome public.</title>
        <authorList>
            <person name="Liu C."/>
            <person name="Sun Q."/>
        </authorList>
    </citation>
    <scope>NUCLEOTIDE SEQUENCE</scope>
    <source>
        <strain evidence="8">NSJ-42</strain>
    </source>
</reference>
<name>A0A8I0AF66_9CLOT</name>
<evidence type="ECO:0000256" key="1">
    <source>
        <dbReference type="ARBA" id="ARBA00004496"/>
    </source>
</evidence>
<keyword evidence="9" id="KW-1185">Reference proteome</keyword>
<keyword evidence="4" id="KW-0808">Transferase</keyword>
<evidence type="ECO:0000313" key="8">
    <source>
        <dbReference type="EMBL" id="MBC5640987.1"/>
    </source>
</evidence>
<dbReference type="EMBL" id="JACOOQ010000021">
    <property type="protein sequence ID" value="MBC5640987.1"/>
    <property type="molecule type" value="Genomic_DNA"/>
</dbReference>
<keyword evidence="5" id="KW-0598">Phosphotransferase system</keyword>
<dbReference type="GO" id="GO:0005737">
    <property type="term" value="C:cytoplasm"/>
    <property type="evidence" value="ECO:0007669"/>
    <property type="project" value="UniProtKB-SubCell"/>
</dbReference>
<evidence type="ECO:0000256" key="3">
    <source>
        <dbReference type="ARBA" id="ARBA00022597"/>
    </source>
</evidence>
<dbReference type="PROSITE" id="PS51093">
    <property type="entry name" value="PTS_EIIA_TYPE_1"/>
    <property type="match status" value="1"/>
</dbReference>
<feature type="domain" description="PTS EIIA type-1" evidence="7">
    <location>
        <begin position="42"/>
        <end position="146"/>
    </location>
</feature>
<proteinExistence type="predicted"/>
<dbReference type="Pfam" id="PF00358">
    <property type="entry name" value="PTS_EIIA_1"/>
    <property type="match status" value="1"/>
</dbReference>
<comment type="caution">
    <text evidence="8">The sequence shown here is derived from an EMBL/GenBank/DDBJ whole genome shotgun (WGS) entry which is preliminary data.</text>
</comment>
<dbReference type="GO" id="GO:0009401">
    <property type="term" value="P:phosphoenolpyruvate-dependent sugar phosphotransferase system"/>
    <property type="evidence" value="ECO:0007669"/>
    <property type="project" value="UniProtKB-KW"/>
</dbReference>
<dbReference type="InterPro" id="IPR011055">
    <property type="entry name" value="Dup_hybrid_motif"/>
</dbReference>
<dbReference type="Proteomes" id="UP000662088">
    <property type="component" value="Unassembled WGS sequence"/>
</dbReference>
<evidence type="ECO:0000313" key="9">
    <source>
        <dbReference type="Proteomes" id="UP000662088"/>
    </source>
</evidence>
<dbReference type="PROSITE" id="PS00371">
    <property type="entry name" value="PTS_EIIA_TYPE_1_HIS"/>
    <property type="match status" value="1"/>
</dbReference>
<comment type="subcellular location">
    <subcellularLocation>
        <location evidence="1">Cytoplasm</location>
    </subcellularLocation>
</comment>
<dbReference type="InterPro" id="IPR050890">
    <property type="entry name" value="PTS_EIIA_component"/>
</dbReference>
<dbReference type="InterPro" id="IPR001127">
    <property type="entry name" value="PTS_EIIA_1_perm"/>
</dbReference>
<dbReference type="SUPFAM" id="SSF51261">
    <property type="entry name" value="Duplicated hybrid motif"/>
    <property type="match status" value="1"/>
</dbReference>